<dbReference type="GO" id="GO:0015344">
    <property type="term" value="F:siderophore uptake transmembrane transporter activity"/>
    <property type="evidence" value="ECO:0007669"/>
    <property type="project" value="TreeGrafter"/>
</dbReference>
<dbReference type="Proteomes" id="UP000185680">
    <property type="component" value="Chromosome"/>
</dbReference>
<dbReference type="AlphaFoldDB" id="A0A167IIH0"/>
<dbReference type="Pfam" id="PF00593">
    <property type="entry name" value="TonB_dep_Rec_b-barrel"/>
    <property type="match status" value="1"/>
</dbReference>
<keyword evidence="10 11" id="KW-0998">Cell outer membrane</keyword>
<evidence type="ECO:0000259" key="13">
    <source>
        <dbReference type="Pfam" id="PF00593"/>
    </source>
</evidence>
<accession>A0A167IIH0</accession>
<keyword evidence="8 11" id="KW-0472">Membrane</keyword>
<dbReference type="PANTHER" id="PTHR30069:SF29">
    <property type="entry name" value="HEMOGLOBIN AND HEMOGLOBIN-HAPTOGLOBIN-BINDING PROTEIN 1-RELATED"/>
    <property type="match status" value="1"/>
</dbReference>
<dbReference type="Gene3D" id="2.170.130.10">
    <property type="entry name" value="TonB-dependent receptor, plug domain"/>
    <property type="match status" value="1"/>
</dbReference>
<dbReference type="InterPro" id="IPR037066">
    <property type="entry name" value="Plug_dom_sf"/>
</dbReference>
<dbReference type="Pfam" id="PF07715">
    <property type="entry name" value="Plug"/>
    <property type="match status" value="1"/>
</dbReference>
<gene>
    <name evidence="15" type="ORF">LPB072_16470</name>
    <name evidence="16" type="ORF">LPB72_06245</name>
</gene>
<comment type="similarity">
    <text evidence="2 11 12">Belongs to the TonB-dependent receptor family.</text>
</comment>
<evidence type="ECO:0000256" key="6">
    <source>
        <dbReference type="ARBA" id="ARBA00022729"/>
    </source>
</evidence>
<keyword evidence="6" id="KW-0732">Signal</keyword>
<evidence type="ECO:0000313" key="16">
    <source>
        <dbReference type="EMBL" id="OAD42875.1"/>
    </source>
</evidence>
<evidence type="ECO:0000256" key="7">
    <source>
        <dbReference type="ARBA" id="ARBA00023077"/>
    </source>
</evidence>
<dbReference type="OrthoDB" id="183532at2"/>
<keyword evidence="9" id="KW-0675">Receptor</keyword>
<evidence type="ECO:0000313" key="17">
    <source>
        <dbReference type="Proteomes" id="UP000185657"/>
    </source>
</evidence>
<sequence length="683" mass="75679">MTNSCRTPFALQPTGAGWSSSLNLKRVPLAVMVSLALAGNVWAASQQDPTWLSLEELMTIEVSSAAKRPQRLADASTAIYAIGREEIRRSGATSLPELLRTVPGVQVSRIDASRYAVSIRGFSNRYSGKLLVLQDGRSLYNPLFSGTYWEAQDVLLEDVERIEVIRGSGGTLWGANAVNGVINIITRHAKDTQGTYLETKAGSLEKGVAIRHGGNLGEDGQFRAYAKLDSHEPTEYANGATAHDEWAQKRAGFQAEFAPSGQDTITVQGDVYDSQADQRVLKVSEQTLEAAMVPDTAKLLGGNLLLRWKREKGNEESWQLQAYVDHATLSDTIDKQQINTLDLEWQQRLKLTAEQDLTWGMGVRRIDESLKGGFTISLSPEQNTSMLYSGFVQDEIKLKSDVLLTLGTKLEHNDNTGIEVQPSIRLQWRATPTDNVWAAVSRAVQTPTVATTSAHANVGTQQTPMGPLLINVRGNPGIESETMLSREIGYRGQFGPNVNLDATAFYNTYDNIVSREFGRPEFGQYAVLPSNFSNLMYGKTYGAEFAGNWQVTPTWRLHGSYSWLKMDLRARPGSSGIVGFGSEGASPQNMVQLHSLHNLAYNLELDANLYFTDSLYYKDNTPLTRIESSTKLDLRLGWRPTPDLELSLTGRNLLKQSNQEYEAQDILATQIPRSVLAQIRWKY</sequence>
<dbReference type="PROSITE" id="PS52016">
    <property type="entry name" value="TONB_DEPENDENT_REC_3"/>
    <property type="match status" value="1"/>
</dbReference>
<evidence type="ECO:0000256" key="9">
    <source>
        <dbReference type="ARBA" id="ARBA00023170"/>
    </source>
</evidence>
<comment type="subcellular location">
    <subcellularLocation>
        <location evidence="1 11">Cell outer membrane</location>
        <topology evidence="1 11">Multi-pass membrane protein</topology>
    </subcellularLocation>
</comment>
<dbReference type="Proteomes" id="UP000185657">
    <property type="component" value="Unassembled WGS sequence"/>
</dbReference>
<dbReference type="InterPro" id="IPR000531">
    <property type="entry name" value="Beta-barrel_TonB"/>
</dbReference>
<reference evidence="15 18" key="2">
    <citation type="submission" date="2016-10" db="EMBL/GenBank/DDBJ databases">
        <title>Hydorgenophaga sp. LPB0072 isolated from gastropod.</title>
        <authorList>
            <person name="Kim E."/>
            <person name="Yi H."/>
        </authorList>
    </citation>
    <scope>NUCLEOTIDE SEQUENCE [LARGE SCALE GENOMIC DNA]</scope>
    <source>
        <strain evidence="15 18">LPB0072</strain>
    </source>
</reference>
<evidence type="ECO:0000256" key="8">
    <source>
        <dbReference type="ARBA" id="ARBA00023136"/>
    </source>
</evidence>
<evidence type="ECO:0000256" key="1">
    <source>
        <dbReference type="ARBA" id="ARBA00004571"/>
    </source>
</evidence>
<dbReference type="SUPFAM" id="SSF56935">
    <property type="entry name" value="Porins"/>
    <property type="match status" value="1"/>
</dbReference>
<evidence type="ECO:0000256" key="11">
    <source>
        <dbReference type="PROSITE-ProRule" id="PRU01360"/>
    </source>
</evidence>
<evidence type="ECO:0000256" key="12">
    <source>
        <dbReference type="RuleBase" id="RU003357"/>
    </source>
</evidence>
<keyword evidence="4 11" id="KW-1134">Transmembrane beta strand</keyword>
<feature type="domain" description="TonB-dependent receptor plug" evidence="14">
    <location>
        <begin position="73"/>
        <end position="181"/>
    </location>
</feature>
<dbReference type="PANTHER" id="PTHR30069">
    <property type="entry name" value="TONB-DEPENDENT OUTER MEMBRANE RECEPTOR"/>
    <property type="match status" value="1"/>
</dbReference>
<keyword evidence="7 12" id="KW-0798">TonB box</keyword>
<dbReference type="CDD" id="cd01347">
    <property type="entry name" value="ligand_gated_channel"/>
    <property type="match status" value="1"/>
</dbReference>
<feature type="domain" description="TonB-dependent receptor-like beta-barrel" evidence="13">
    <location>
        <begin position="238"/>
        <end position="653"/>
    </location>
</feature>
<dbReference type="GO" id="GO:0044718">
    <property type="term" value="P:siderophore transmembrane transport"/>
    <property type="evidence" value="ECO:0007669"/>
    <property type="project" value="TreeGrafter"/>
</dbReference>
<name>A0A167IIH0_9BURK</name>
<proteinExistence type="inferred from homology"/>
<reference evidence="16 17" key="1">
    <citation type="submission" date="2016-02" db="EMBL/GenBank/DDBJ databases">
        <title>Draft genome sequence of Hydrogenophaga sp. LPB0072.</title>
        <authorList>
            <person name="Shin S.-K."/>
            <person name="Yi H."/>
        </authorList>
    </citation>
    <scope>NUCLEOTIDE SEQUENCE [LARGE SCALE GENOMIC DNA]</scope>
    <source>
        <strain evidence="16 17">LPB0072</strain>
    </source>
</reference>
<evidence type="ECO:0000256" key="3">
    <source>
        <dbReference type="ARBA" id="ARBA00022448"/>
    </source>
</evidence>
<dbReference type="GO" id="GO:0009279">
    <property type="term" value="C:cell outer membrane"/>
    <property type="evidence" value="ECO:0007669"/>
    <property type="project" value="UniProtKB-SubCell"/>
</dbReference>
<evidence type="ECO:0000313" key="18">
    <source>
        <dbReference type="Proteomes" id="UP000185680"/>
    </source>
</evidence>
<keyword evidence="17" id="KW-1185">Reference proteome</keyword>
<evidence type="ECO:0000256" key="5">
    <source>
        <dbReference type="ARBA" id="ARBA00022692"/>
    </source>
</evidence>
<evidence type="ECO:0000313" key="15">
    <source>
        <dbReference type="EMBL" id="AOW14195.1"/>
    </source>
</evidence>
<dbReference type="InterPro" id="IPR039426">
    <property type="entry name" value="TonB-dep_rcpt-like"/>
</dbReference>
<dbReference type="Gene3D" id="2.40.170.20">
    <property type="entry name" value="TonB-dependent receptor, beta-barrel domain"/>
    <property type="match status" value="1"/>
</dbReference>
<evidence type="ECO:0000256" key="10">
    <source>
        <dbReference type="ARBA" id="ARBA00023237"/>
    </source>
</evidence>
<dbReference type="STRING" id="1763535.LPB072_16470"/>
<evidence type="ECO:0000259" key="14">
    <source>
        <dbReference type="Pfam" id="PF07715"/>
    </source>
</evidence>
<dbReference type="InterPro" id="IPR012910">
    <property type="entry name" value="Plug_dom"/>
</dbReference>
<keyword evidence="3 11" id="KW-0813">Transport</keyword>
<dbReference type="InterPro" id="IPR036942">
    <property type="entry name" value="Beta-barrel_TonB_sf"/>
</dbReference>
<dbReference type="RefSeq" id="WP_066087489.1">
    <property type="nucleotide sequence ID" value="NZ_CP017476.1"/>
</dbReference>
<organism evidence="15 18">
    <name type="scientific">Hydrogenophaga crassostreae</name>
    <dbReference type="NCBI Taxonomy" id="1763535"/>
    <lineage>
        <taxon>Bacteria</taxon>
        <taxon>Pseudomonadati</taxon>
        <taxon>Pseudomonadota</taxon>
        <taxon>Betaproteobacteria</taxon>
        <taxon>Burkholderiales</taxon>
        <taxon>Comamonadaceae</taxon>
        <taxon>Hydrogenophaga</taxon>
    </lineage>
</organism>
<evidence type="ECO:0000256" key="4">
    <source>
        <dbReference type="ARBA" id="ARBA00022452"/>
    </source>
</evidence>
<evidence type="ECO:0008006" key="19">
    <source>
        <dbReference type="Google" id="ProtNLM"/>
    </source>
</evidence>
<dbReference type="EMBL" id="LVWD01000006">
    <property type="protein sequence ID" value="OAD42875.1"/>
    <property type="molecule type" value="Genomic_DNA"/>
</dbReference>
<dbReference type="KEGG" id="hyl:LPB072_16470"/>
<dbReference type="EMBL" id="CP017476">
    <property type="protein sequence ID" value="AOW14195.1"/>
    <property type="molecule type" value="Genomic_DNA"/>
</dbReference>
<evidence type="ECO:0000256" key="2">
    <source>
        <dbReference type="ARBA" id="ARBA00009810"/>
    </source>
</evidence>
<keyword evidence="5 11" id="KW-0812">Transmembrane</keyword>
<protein>
    <recommendedName>
        <fullName evidence="19">TonB-dependent receptor</fullName>
    </recommendedName>
</protein>